<accession>A0A7S1KUP4</accession>
<name>A0A7S1KUP4_9EUKA</name>
<comment type="similarity">
    <text evidence="1">Belongs to the carbon-nitrogen hydrolase superfamily. NIT1/NIT2 family.</text>
</comment>
<organism evidence="4">
    <name type="scientific">Percolomonas cosmopolitus</name>
    <dbReference type="NCBI Taxonomy" id="63605"/>
    <lineage>
        <taxon>Eukaryota</taxon>
        <taxon>Discoba</taxon>
        <taxon>Heterolobosea</taxon>
        <taxon>Tetramitia</taxon>
        <taxon>Eutetramitia</taxon>
        <taxon>Percolomonadidae</taxon>
        <taxon>Percolomonas</taxon>
    </lineage>
</organism>
<dbReference type="GO" id="GO:0005739">
    <property type="term" value="C:mitochondrion"/>
    <property type="evidence" value="ECO:0007669"/>
    <property type="project" value="TreeGrafter"/>
</dbReference>
<dbReference type="Pfam" id="PF00795">
    <property type="entry name" value="CN_hydrolase"/>
    <property type="match status" value="1"/>
</dbReference>
<dbReference type="GO" id="GO:0006541">
    <property type="term" value="P:glutamine metabolic process"/>
    <property type="evidence" value="ECO:0007669"/>
    <property type="project" value="TreeGrafter"/>
</dbReference>
<dbReference type="CDD" id="cd07572">
    <property type="entry name" value="nit"/>
    <property type="match status" value="1"/>
</dbReference>
<proteinExistence type="inferred from homology"/>
<dbReference type="GO" id="GO:0006528">
    <property type="term" value="P:asparagine metabolic process"/>
    <property type="evidence" value="ECO:0007669"/>
    <property type="project" value="TreeGrafter"/>
</dbReference>
<dbReference type="InterPro" id="IPR003010">
    <property type="entry name" value="C-N_Hydrolase"/>
</dbReference>
<protein>
    <recommendedName>
        <fullName evidence="3">CN hydrolase domain-containing protein</fullName>
    </recommendedName>
</protein>
<dbReference type="FunFam" id="3.60.110.10:FF:000002">
    <property type="entry name" value="Nitrilase family member 2"/>
    <property type="match status" value="1"/>
</dbReference>
<keyword evidence="2" id="KW-0378">Hydrolase</keyword>
<dbReference type="GO" id="GO:0006107">
    <property type="term" value="P:oxaloacetate metabolic process"/>
    <property type="evidence" value="ECO:0007669"/>
    <property type="project" value="TreeGrafter"/>
</dbReference>
<dbReference type="PROSITE" id="PS50263">
    <property type="entry name" value="CN_HYDROLASE"/>
    <property type="match status" value="1"/>
</dbReference>
<reference evidence="4" key="1">
    <citation type="submission" date="2021-01" db="EMBL/GenBank/DDBJ databases">
        <authorList>
            <person name="Corre E."/>
            <person name="Pelletier E."/>
            <person name="Niang G."/>
            <person name="Scheremetjew M."/>
            <person name="Finn R."/>
            <person name="Kale V."/>
            <person name="Holt S."/>
            <person name="Cochrane G."/>
            <person name="Meng A."/>
            <person name="Brown T."/>
            <person name="Cohen L."/>
        </authorList>
    </citation>
    <scope>NUCLEOTIDE SEQUENCE</scope>
    <source>
        <strain evidence="4">WS</strain>
    </source>
</reference>
<feature type="domain" description="CN hydrolase" evidence="3">
    <location>
        <begin position="6"/>
        <end position="264"/>
    </location>
</feature>
<dbReference type="SUPFAM" id="SSF56317">
    <property type="entry name" value="Carbon-nitrogen hydrolase"/>
    <property type="match status" value="1"/>
</dbReference>
<dbReference type="InterPro" id="IPR036526">
    <property type="entry name" value="C-N_Hydrolase_sf"/>
</dbReference>
<dbReference type="PANTHER" id="PTHR23088">
    <property type="entry name" value="NITRILASE-RELATED"/>
    <property type="match status" value="1"/>
</dbReference>
<dbReference type="EMBL" id="HBGD01011435">
    <property type="protein sequence ID" value="CAD9086196.1"/>
    <property type="molecule type" value="Transcribed_RNA"/>
</dbReference>
<evidence type="ECO:0000259" key="3">
    <source>
        <dbReference type="PROSITE" id="PS50263"/>
    </source>
</evidence>
<evidence type="ECO:0000256" key="2">
    <source>
        <dbReference type="ARBA" id="ARBA00022801"/>
    </source>
</evidence>
<evidence type="ECO:0000256" key="1">
    <source>
        <dbReference type="ARBA" id="ARBA00010613"/>
    </source>
</evidence>
<evidence type="ECO:0000313" key="4">
    <source>
        <dbReference type="EMBL" id="CAD9086196.1"/>
    </source>
</evidence>
<dbReference type="InterPro" id="IPR045254">
    <property type="entry name" value="Nit1/2_C-N_Hydrolase"/>
</dbReference>
<dbReference type="Gene3D" id="3.60.110.10">
    <property type="entry name" value="Carbon-nitrogen hydrolase"/>
    <property type="match status" value="1"/>
</dbReference>
<dbReference type="PANTHER" id="PTHR23088:SF30">
    <property type="entry name" value="OMEGA-AMIDASE NIT2"/>
    <property type="match status" value="1"/>
</dbReference>
<sequence length="330" mass="36595">MLKKSFKIALCQLSVTSNKSQNIQHAISAIQSATQAPHSADLVVLPECFNSPYGTKYFPEYAEPFSDSNGIESSETLQAIAKCAKDNNVYVIAGSIPTLDNGKYYNTSTVFSDNGSLVAVHRKVHLFDIDIPGKITFKESDILSPGKNLTHFDMIRNGAKARIGLGICFDVRFAEMAQILASTYKCDMMVYPGAFNMTTGPAHWELLARARAVDNQFWVAMCSPARDAGAEYVAWGHSLLVSPWGEVVTQAQEGETIVSHQVNLTQNEEIRSQIPVMSAKGDKYKVSENGDSHQENNESSGPTFMKYRKFIYVGIFMAAAYQYWSKTRHE</sequence>
<gene>
    <name evidence="4" type="ORF">PCOS0759_LOCUS9450</name>
</gene>
<dbReference type="AlphaFoldDB" id="A0A7S1KUP4"/>
<dbReference type="GO" id="GO:0050152">
    <property type="term" value="F:omega-amidase activity"/>
    <property type="evidence" value="ECO:0007669"/>
    <property type="project" value="TreeGrafter"/>
</dbReference>